<evidence type="ECO:0000256" key="3">
    <source>
        <dbReference type="ARBA" id="ARBA00022553"/>
    </source>
</evidence>
<dbReference type="PANTHER" id="PTHR24421">
    <property type="entry name" value="NITRATE/NITRITE SENSOR PROTEIN NARX-RELATED"/>
    <property type="match status" value="1"/>
</dbReference>
<comment type="caution">
    <text evidence="12">The sequence shown here is derived from an EMBL/GenBank/DDBJ whole genome shotgun (WGS) entry which is preliminary data.</text>
</comment>
<feature type="transmembrane region" description="Helical" evidence="10">
    <location>
        <begin position="149"/>
        <end position="167"/>
    </location>
</feature>
<dbReference type="GO" id="GO:0046983">
    <property type="term" value="F:protein dimerization activity"/>
    <property type="evidence" value="ECO:0007669"/>
    <property type="project" value="InterPro"/>
</dbReference>
<dbReference type="InterPro" id="IPR036890">
    <property type="entry name" value="HATPase_C_sf"/>
</dbReference>
<name>A0A8J3VFI0_9ACTN</name>
<keyword evidence="9" id="KW-0175">Coiled coil</keyword>
<accession>A0A8J3VFI0</accession>
<comment type="catalytic activity">
    <reaction evidence="1">
        <text>ATP + protein L-histidine = ADP + protein N-phospho-L-histidine.</text>
        <dbReference type="EC" id="2.7.13.3"/>
    </reaction>
</comment>
<dbReference type="Gene3D" id="3.30.565.10">
    <property type="entry name" value="Histidine kinase-like ATPase, C-terminal domain"/>
    <property type="match status" value="1"/>
</dbReference>
<keyword evidence="8" id="KW-0902">Two-component regulatory system</keyword>
<evidence type="ECO:0000313" key="12">
    <source>
        <dbReference type="EMBL" id="GIH05379.1"/>
    </source>
</evidence>
<dbReference type="InterPro" id="IPR003594">
    <property type="entry name" value="HATPase_dom"/>
</dbReference>
<keyword evidence="10" id="KW-0812">Transmembrane</keyword>
<keyword evidence="13" id="KW-1185">Reference proteome</keyword>
<gene>
    <name evidence="12" type="ORF">Rhe02_34460</name>
</gene>
<dbReference type="Pfam" id="PF07730">
    <property type="entry name" value="HisKA_3"/>
    <property type="match status" value="1"/>
</dbReference>
<keyword evidence="10" id="KW-1133">Transmembrane helix</keyword>
<feature type="transmembrane region" description="Helical" evidence="10">
    <location>
        <begin position="21"/>
        <end position="44"/>
    </location>
</feature>
<feature type="transmembrane region" description="Helical" evidence="10">
    <location>
        <begin position="80"/>
        <end position="103"/>
    </location>
</feature>
<evidence type="ECO:0000256" key="9">
    <source>
        <dbReference type="SAM" id="Coils"/>
    </source>
</evidence>
<evidence type="ECO:0000256" key="10">
    <source>
        <dbReference type="SAM" id="Phobius"/>
    </source>
</evidence>
<evidence type="ECO:0000256" key="5">
    <source>
        <dbReference type="ARBA" id="ARBA00022741"/>
    </source>
</evidence>
<feature type="transmembrane region" description="Helical" evidence="10">
    <location>
        <begin position="316"/>
        <end position="335"/>
    </location>
</feature>
<proteinExistence type="predicted"/>
<evidence type="ECO:0000259" key="11">
    <source>
        <dbReference type="SMART" id="SM00387"/>
    </source>
</evidence>
<dbReference type="GO" id="GO:0000155">
    <property type="term" value="F:phosphorelay sensor kinase activity"/>
    <property type="evidence" value="ECO:0007669"/>
    <property type="project" value="InterPro"/>
</dbReference>
<dbReference type="RefSeq" id="WP_203909233.1">
    <property type="nucleotide sequence ID" value="NZ_BONY01000018.1"/>
</dbReference>
<dbReference type="InterPro" id="IPR011712">
    <property type="entry name" value="Sig_transdc_His_kin_sub3_dim/P"/>
</dbReference>
<evidence type="ECO:0000256" key="2">
    <source>
        <dbReference type="ARBA" id="ARBA00012438"/>
    </source>
</evidence>
<dbReference type="PANTHER" id="PTHR24421:SF10">
    <property type="entry name" value="NITRATE_NITRITE SENSOR PROTEIN NARQ"/>
    <property type="match status" value="1"/>
</dbReference>
<feature type="transmembrane region" description="Helical" evidence="10">
    <location>
        <begin position="225"/>
        <end position="245"/>
    </location>
</feature>
<feature type="transmembrane region" description="Helical" evidence="10">
    <location>
        <begin position="251"/>
        <end position="271"/>
    </location>
</feature>
<reference evidence="12" key="1">
    <citation type="submission" date="2021-01" db="EMBL/GenBank/DDBJ databases">
        <title>Whole genome shotgun sequence of Rhizocola hellebori NBRC 109834.</title>
        <authorList>
            <person name="Komaki H."/>
            <person name="Tamura T."/>
        </authorList>
    </citation>
    <scope>NUCLEOTIDE SEQUENCE</scope>
    <source>
        <strain evidence="12">NBRC 109834</strain>
    </source>
</reference>
<dbReference type="EC" id="2.7.13.3" evidence="2"/>
<feature type="transmembrane region" description="Helical" evidence="10">
    <location>
        <begin position="109"/>
        <end position="137"/>
    </location>
</feature>
<feature type="coiled-coil region" evidence="9">
    <location>
        <begin position="450"/>
        <end position="477"/>
    </location>
</feature>
<keyword evidence="4" id="KW-0808">Transferase</keyword>
<protein>
    <recommendedName>
        <fullName evidence="2">histidine kinase</fullName>
        <ecNumber evidence="2">2.7.13.3</ecNumber>
    </recommendedName>
</protein>
<feature type="transmembrane region" description="Helical" evidence="10">
    <location>
        <begin position="50"/>
        <end position="68"/>
    </location>
</feature>
<keyword evidence="3" id="KW-0597">Phosphoprotein</keyword>
<dbReference type="AlphaFoldDB" id="A0A8J3VFI0"/>
<dbReference type="Proteomes" id="UP000612899">
    <property type="component" value="Unassembled WGS sequence"/>
</dbReference>
<dbReference type="CDD" id="cd16917">
    <property type="entry name" value="HATPase_UhpB-NarQ-NarX-like"/>
    <property type="match status" value="1"/>
</dbReference>
<feature type="transmembrane region" description="Helical" evidence="10">
    <location>
        <begin position="192"/>
        <end position="213"/>
    </location>
</feature>
<sequence length="679" mass="72369">MRVKAPAQRWRRWLGPLAWSLALVSATLTAAAVIGAIAAGMSLAEAVDTFVVTNSVAGLSFPLCGLILATHRPRNPMGWLFLAAGLGHAITAVSVPLVVAGLAADWQLWLVRLITTIGVYAWPWSISMLLPLALLLFPDGQPPSPRWRPLIWAVVITAPLFAAELGTEPDPPVPGAPAGYLTLTSYDQLTPLWTVAELRTVLLYGVCVVALILRYRRGGERERRQLLWLILAALIVFGVLIPWGVFFAGPVLMLLAIPLIGAAVTVAIVRYQLLDIRLVLSRTVLYLLLTGAVVAAYVVLVALFDGILRQQTGLGTSVAATVLIAIGFNPVRVLLQRLVDRAFYGDRSDPVRAASQVGARLVDAEAGLGGVLEALCAALRLPFAALRGPHGELSAAGTAPAALHAIALTYGGKRLGELVVGARAGEHRLDPADRAVLELLAAPLSVAVHATALSLELQRSRERIVNAREEERRKLRRDLHDGLGPALTGVTLQADLARNLVPVDPAKAIELLAELRRQTGAVIEDIRRVAYGLRPPALDELGLLAALRQQIVQLGRRPDGTPVEIHIDLPNVLPALPAAVESAAYRITIEALANAVRHAQPQNIQIRLSLGRELTIEVRDDGAHVNGDAAWPVGIGLRSMHERAAELGGSCHAGPAGGGGLVTAQLPLWTDNQQQAGRA</sequence>
<keyword evidence="10" id="KW-0472">Membrane</keyword>
<keyword evidence="6" id="KW-0418">Kinase</keyword>
<dbReference type="Gene3D" id="1.20.5.1930">
    <property type="match status" value="1"/>
</dbReference>
<evidence type="ECO:0000256" key="7">
    <source>
        <dbReference type="ARBA" id="ARBA00022840"/>
    </source>
</evidence>
<dbReference type="Pfam" id="PF02518">
    <property type="entry name" value="HATPase_c"/>
    <property type="match status" value="1"/>
</dbReference>
<dbReference type="GO" id="GO:0016020">
    <property type="term" value="C:membrane"/>
    <property type="evidence" value="ECO:0007669"/>
    <property type="project" value="InterPro"/>
</dbReference>
<evidence type="ECO:0000313" key="13">
    <source>
        <dbReference type="Proteomes" id="UP000612899"/>
    </source>
</evidence>
<evidence type="ECO:0000256" key="8">
    <source>
        <dbReference type="ARBA" id="ARBA00023012"/>
    </source>
</evidence>
<dbReference type="EMBL" id="BONY01000018">
    <property type="protein sequence ID" value="GIH05379.1"/>
    <property type="molecule type" value="Genomic_DNA"/>
</dbReference>
<dbReference type="GO" id="GO:0005524">
    <property type="term" value="F:ATP binding"/>
    <property type="evidence" value="ECO:0007669"/>
    <property type="project" value="UniProtKB-KW"/>
</dbReference>
<dbReference type="InterPro" id="IPR050482">
    <property type="entry name" value="Sensor_HK_TwoCompSys"/>
</dbReference>
<evidence type="ECO:0000256" key="4">
    <source>
        <dbReference type="ARBA" id="ARBA00022679"/>
    </source>
</evidence>
<evidence type="ECO:0000256" key="1">
    <source>
        <dbReference type="ARBA" id="ARBA00000085"/>
    </source>
</evidence>
<dbReference type="SMART" id="SM00387">
    <property type="entry name" value="HATPase_c"/>
    <property type="match status" value="1"/>
</dbReference>
<keyword evidence="5" id="KW-0547">Nucleotide-binding</keyword>
<feature type="domain" description="Histidine kinase/HSP90-like ATPase" evidence="11">
    <location>
        <begin position="579"/>
        <end position="670"/>
    </location>
</feature>
<dbReference type="SUPFAM" id="SSF55874">
    <property type="entry name" value="ATPase domain of HSP90 chaperone/DNA topoisomerase II/histidine kinase"/>
    <property type="match status" value="1"/>
</dbReference>
<evidence type="ECO:0000256" key="6">
    <source>
        <dbReference type="ARBA" id="ARBA00022777"/>
    </source>
</evidence>
<organism evidence="12 13">
    <name type="scientific">Rhizocola hellebori</name>
    <dbReference type="NCBI Taxonomy" id="1392758"/>
    <lineage>
        <taxon>Bacteria</taxon>
        <taxon>Bacillati</taxon>
        <taxon>Actinomycetota</taxon>
        <taxon>Actinomycetes</taxon>
        <taxon>Micromonosporales</taxon>
        <taxon>Micromonosporaceae</taxon>
        <taxon>Rhizocola</taxon>
    </lineage>
</organism>
<keyword evidence="7" id="KW-0067">ATP-binding</keyword>
<feature type="transmembrane region" description="Helical" evidence="10">
    <location>
        <begin position="283"/>
        <end position="304"/>
    </location>
</feature>